<protein>
    <recommendedName>
        <fullName evidence="1">WSC domain-containing protein</fullName>
    </recommendedName>
</protein>
<dbReference type="PROSITE" id="PS51212">
    <property type="entry name" value="WSC"/>
    <property type="match status" value="1"/>
</dbReference>
<reference evidence="2" key="1">
    <citation type="journal article" date="2021" name="Nat. Commun.">
        <title>Genetic determinants of endophytism in the Arabidopsis root mycobiome.</title>
        <authorList>
            <person name="Mesny F."/>
            <person name="Miyauchi S."/>
            <person name="Thiergart T."/>
            <person name="Pickel B."/>
            <person name="Atanasova L."/>
            <person name="Karlsson M."/>
            <person name="Huettel B."/>
            <person name="Barry K.W."/>
            <person name="Haridas S."/>
            <person name="Chen C."/>
            <person name="Bauer D."/>
            <person name="Andreopoulos W."/>
            <person name="Pangilinan J."/>
            <person name="LaButti K."/>
            <person name="Riley R."/>
            <person name="Lipzen A."/>
            <person name="Clum A."/>
            <person name="Drula E."/>
            <person name="Henrissat B."/>
            <person name="Kohler A."/>
            <person name="Grigoriev I.V."/>
            <person name="Martin F.M."/>
            <person name="Hacquard S."/>
        </authorList>
    </citation>
    <scope>NUCLEOTIDE SEQUENCE</scope>
    <source>
        <strain evidence="2">MPI-SDFR-AT-0073</strain>
    </source>
</reference>
<dbReference type="RefSeq" id="XP_045956328.1">
    <property type="nucleotide sequence ID" value="XM_046096329.1"/>
</dbReference>
<feature type="domain" description="WSC" evidence="1">
    <location>
        <begin position="229"/>
        <end position="323"/>
    </location>
</feature>
<dbReference type="SMART" id="SM00321">
    <property type="entry name" value="WSC"/>
    <property type="match status" value="1"/>
</dbReference>
<evidence type="ECO:0000313" key="2">
    <source>
        <dbReference type="EMBL" id="KAH6652050.1"/>
    </source>
</evidence>
<dbReference type="PANTHER" id="PTHR35560">
    <property type="entry name" value="BLL0132 PROTEIN"/>
    <property type="match status" value="1"/>
</dbReference>
<proteinExistence type="predicted"/>
<gene>
    <name evidence="2" type="ORF">BKA67DRAFT_345110</name>
</gene>
<dbReference type="Gene3D" id="3.40.50.1820">
    <property type="entry name" value="alpha/beta hydrolase"/>
    <property type="match status" value="1"/>
</dbReference>
<evidence type="ECO:0000259" key="1">
    <source>
        <dbReference type="PROSITE" id="PS51212"/>
    </source>
</evidence>
<dbReference type="GeneID" id="70125222"/>
<dbReference type="EMBL" id="JAGPXC010000006">
    <property type="protein sequence ID" value="KAH6652050.1"/>
    <property type="molecule type" value="Genomic_DNA"/>
</dbReference>
<accession>A0A9P8ZVI4</accession>
<organism evidence="2 3">
    <name type="scientific">Truncatella angustata</name>
    <dbReference type="NCBI Taxonomy" id="152316"/>
    <lineage>
        <taxon>Eukaryota</taxon>
        <taxon>Fungi</taxon>
        <taxon>Dikarya</taxon>
        <taxon>Ascomycota</taxon>
        <taxon>Pezizomycotina</taxon>
        <taxon>Sordariomycetes</taxon>
        <taxon>Xylariomycetidae</taxon>
        <taxon>Amphisphaeriales</taxon>
        <taxon>Sporocadaceae</taxon>
        <taxon>Truncatella</taxon>
    </lineage>
</organism>
<keyword evidence="3" id="KW-1185">Reference proteome</keyword>
<evidence type="ECO:0000313" key="3">
    <source>
        <dbReference type="Proteomes" id="UP000758603"/>
    </source>
</evidence>
<dbReference type="InterPro" id="IPR002889">
    <property type="entry name" value="WSC_carb-bd"/>
</dbReference>
<dbReference type="Proteomes" id="UP000758603">
    <property type="component" value="Unassembled WGS sequence"/>
</dbReference>
<dbReference type="InterPro" id="IPR029058">
    <property type="entry name" value="AB_hydrolase_fold"/>
</dbReference>
<dbReference type="PANTHER" id="PTHR35560:SF3">
    <property type="entry name" value="PEPTIDASE S9 PROLYL OLIGOPEPTIDASE CATALYTIC DOMAIN-CONTAINING PROTEIN"/>
    <property type="match status" value="1"/>
</dbReference>
<name>A0A9P8ZVI4_9PEZI</name>
<dbReference type="AlphaFoldDB" id="A0A9P8ZVI4"/>
<comment type="caution">
    <text evidence="2">The sequence shown here is derived from an EMBL/GenBank/DDBJ whole genome shotgun (WGS) entry which is preliminary data.</text>
</comment>
<sequence>MNHIVVSGHSMGGQMMHRYAAVGKTRTQLGVEVPISYYLGNPSSSTWFSSSRPLSTGKCASAYDDWREGLAKYTSYGSAHSTSLAYNAALLAAGANAVLANWRSKTVAHGRGIRDRGDYSEGLCAPYTTGKDRHERFFKFIETWAPLCANPAGEGCHTVDYVNTTHNNVDMFRSPGGNARLFRDNFNGDGSKAYDTGYPRHQAGDDPYPNPALTGAALTDTDVTVYAGGKTHRGCYTDVDNAQSVAAFTVVGYTGSLNTRTYCANVCTTQGYTIAGLRDSNCYCGNSLGSQSVRMVTSSCENKCPGDASFCGSSTRVTVLSSVTI</sequence>
<dbReference type="Pfam" id="PF01822">
    <property type="entry name" value="WSC"/>
    <property type="match status" value="1"/>
</dbReference>
<dbReference type="OrthoDB" id="2019572at2759"/>